<evidence type="ECO:0000313" key="7">
    <source>
        <dbReference type="Proteomes" id="UP000639338"/>
    </source>
</evidence>
<evidence type="ECO:0000256" key="5">
    <source>
        <dbReference type="SAM" id="Phobius"/>
    </source>
</evidence>
<keyword evidence="7" id="KW-1185">Reference proteome</keyword>
<evidence type="ECO:0000256" key="3">
    <source>
        <dbReference type="ARBA" id="ARBA00022989"/>
    </source>
</evidence>
<sequence>MALSDFCIQYILFGCLILLGITGLIVCAAGSFFIYEFHDKTYSDLNIINYVDFPSVVLLLTGLLTFVLAIYFWKFIDFKYNYQQCMLFSVILLIIVAVEVASGLWALFKFEELETVLSTSLEQSLKDKETSIVSSHDEIQINCCNYNSTIDNYFDILQCCDFKRHDNTTKIECENYYGIECRHLAINHHRSILHRVFLLALSSISIQLIVLLLITNYFRSKKSLKKRRRTRQRKPTEI</sequence>
<gene>
    <name evidence="6" type="ORF">HCN44_003728</name>
</gene>
<evidence type="ECO:0000256" key="4">
    <source>
        <dbReference type="ARBA" id="ARBA00023136"/>
    </source>
</evidence>
<evidence type="ECO:0000256" key="1">
    <source>
        <dbReference type="ARBA" id="ARBA00004141"/>
    </source>
</evidence>
<evidence type="ECO:0008006" key="8">
    <source>
        <dbReference type="Google" id="ProtNLM"/>
    </source>
</evidence>
<feature type="transmembrane region" description="Helical" evidence="5">
    <location>
        <begin position="196"/>
        <end position="218"/>
    </location>
</feature>
<proteinExistence type="predicted"/>
<accession>A0A834XM36</accession>
<protein>
    <recommendedName>
        <fullName evidence="8">Tetraspanin</fullName>
    </recommendedName>
</protein>
<name>A0A834XM36_APHGI</name>
<organism evidence="6 7">
    <name type="scientific">Aphidius gifuensis</name>
    <name type="common">Parasitoid wasp</name>
    <dbReference type="NCBI Taxonomy" id="684658"/>
    <lineage>
        <taxon>Eukaryota</taxon>
        <taxon>Metazoa</taxon>
        <taxon>Ecdysozoa</taxon>
        <taxon>Arthropoda</taxon>
        <taxon>Hexapoda</taxon>
        <taxon>Insecta</taxon>
        <taxon>Pterygota</taxon>
        <taxon>Neoptera</taxon>
        <taxon>Endopterygota</taxon>
        <taxon>Hymenoptera</taxon>
        <taxon>Apocrita</taxon>
        <taxon>Ichneumonoidea</taxon>
        <taxon>Braconidae</taxon>
        <taxon>Aphidiinae</taxon>
        <taxon>Aphidius</taxon>
    </lineage>
</organism>
<reference evidence="6 7" key="1">
    <citation type="submission" date="2020-08" db="EMBL/GenBank/DDBJ databases">
        <title>Aphidius gifuensis genome sequencing and assembly.</title>
        <authorList>
            <person name="Du Z."/>
        </authorList>
    </citation>
    <scope>NUCLEOTIDE SEQUENCE [LARGE SCALE GENOMIC DNA]</scope>
    <source>
        <strain evidence="6">YNYX2018</strain>
        <tissue evidence="6">Adults</tissue>
    </source>
</reference>
<keyword evidence="3 5" id="KW-1133">Transmembrane helix</keyword>
<dbReference type="AlphaFoldDB" id="A0A834XM36"/>
<comment type="subcellular location">
    <subcellularLocation>
        <location evidence="1">Membrane</location>
        <topology evidence="1">Multi-pass membrane protein</topology>
    </subcellularLocation>
</comment>
<keyword evidence="2 5" id="KW-0812">Transmembrane</keyword>
<evidence type="ECO:0000256" key="2">
    <source>
        <dbReference type="ARBA" id="ARBA00022692"/>
    </source>
</evidence>
<dbReference type="EMBL" id="JACMRX010000006">
    <property type="protein sequence ID" value="KAF7987865.1"/>
    <property type="molecule type" value="Genomic_DNA"/>
</dbReference>
<evidence type="ECO:0000313" key="6">
    <source>
        <dbReference type="EMBL" id="KAF7987865.1"/>
    </source>
</evidence>
<feature type="transmembrane region" description="Helical" evidence="5">
    <location>
        <begin position="12"/>
        <end position="35"/>
    </location>
</feature>
<feature type="transmembrane region" description="Helical" evidence="5">
    <location>
        <begin position="55"/>
        <end position="73"/>
    </location>
</feature>
<keyword evidence="4 5" id="KW-0472">Membrane</keyword>
<dbReference type="GO" id="GO:0016020">
    <property type="term" value="C:membrane"/>
    <property type="evidence" value="ECO:0007669"/>
    <property type="project" value="UniProtKB-SubCell"/>
</dbReference>
<dbReference type="Proteomes" id="UP000639338">
    <property type="component" value="Unassembled WGS sequence"/>
</dbReference>
<comment type="caution">
    <text evidence="6">The sequence shown here is derived from an EMBL/GenBank/DDBJ whole genome shotgun (WGS) entry which is preliminary data.</text>
</comment>
<dbReference type="OrthoDB" id="6239677at2759"/>
<feature type="transmembrane region" description="Helical" evidence="5">
    <location>
        <begin position="85"/>
        <end position="108"/>
    </location>
</feature>
<dbReference type="Pfam" id="PF00335">
    <property type="entry name" value="Tetraspanin"/>
    <property type="match status" value="1"/>
</dbReference>
<dbReference type="InterPro" id="IPR018499">
    <property type="entry name" value="Tetraspanin/Peripherin"/>
</dbReference>